<dbReference type="GO" id="GO:0005737">
    <property type="term" value="C:cytoplasm"/>
    <property type="evidence" value="ECO:0007669"/>
    <property type="project" value="TreeGrafter"/>
</dbReference>
<dbReference type="STRING" id="118168.MC7420_2955"/>
<dbReference type="AlphaFoldDB" id="B4VKB5"/>
<feature type="domain" description="G" evidence="1">
    <location>
        <begin position="55"/>
        <end position="162"/>
    </location>
</feature>
<dbReference type="EMBL" id="DS989843">
    <property type="protein sequence ID" value="EDX77631.1"/>
    <property type="molecule type" value="Genomic_DNA"/>
</dbReference>
<gene>
    <name evidence="2" type="ORF">MC7420_2955</name>
</gene>
<dbReference type="SUPFAM" id="SSF52540">
    <property type="entry name" value="P-loop containing nucleoside triphosphate hydrolases"/>
    <property type="match status" value="1"/>
</dbReference>
<accession>B4VKB5</accession>
<proteinExistence type="predicted"/>
<dbReference type="PANTHER" id="PTHR42714">
    <property type="entry name" value="TRNA MODIFICATION GTPASE GTPBP3"/>
    <property type="match status" value="1"/>
</dbReference>
<dbReference type="Proteomes" id="UP000003835">
    <property type="component" value="Unassembled WGS sequence"/>
</dbReference>
<protein>
    <submittedName>
        <fullName evidence="2">GTPase, putative</fullName>
    </submittedName>
</protein>
<dbReference type="GO" id="GO:0030488">
    <property type="term" value="P:tRNA methylation"/>
    <property type="evidence" value="ECO:0007669"/>
    <property type="project" value="TreeGrafter"/>
</dbReference>
<dbReference type="RefSeq" id="WP_006098892.1">
    <property type="nucleotide sequence ID" value="NZ_DS989843.1"/>
</dbReference>
<dbReference type="Pfam" id="PF01926">
    <property type="entry name" value="MMR_HSR1"/>
    <property type="match status" value="1"/>
</dbReference>
<sequence>MTNQFKSAVVASKLTTACIKFDKYLAKINRTPLTEIRQKLRQELNTYRHQGMLSVVVVGQYGAGKSTLISALTGRRDIAIHSDITTDQITRYNWQGIELIDTPGLFTERQDHDEITYSAIAKADLLIFCLTSMLFDAITVENFKQLAYRQGYRWKMMLVINKMSEEAGEEREKRANYRRSLAEALHPYNLDEFPLCFIDAKDYCEGIDSGDKFLRDVSRFATFIDTWDTFVEQRGYLTRFDTPIRIALSCVDDAQLHISRTTPQDTIFLELLTRLTRSLHQERDRLRIKIQGIILRLSAAITQEGDILQVALGSQLNFEQLTQRTELNIQNHYEQAGEKITNTLNEAMISLHQTIVTILKGNLVQILLESWEQAKQDNHNSGNSKKVQRIHHQLHWLKTFRDTIKAMSENYPQNLAEFQVKPWQSVEAMTPIIHISHFLSSATIIFSEKPEPDTGEYPADREKQMNDIIRYITSQFQAIAKHLEHQINAQLWTVEQQTYRKLEQQIGVRRQQELDAIAGSNKDAKQLAEIRRDFERILQYISKATVNSSAFPGTGDG</sequence>
<dbReference type="InterPro" id="IPR006073">
    <property type="entry name" value="GTP-bd"/>
</dbReference>
<dbReference type="HOGENOM" id="CLU_466061_0_0_3"/>
<evidence type="ECO:0000313" key="3">
    <source>
        <dbReference type="Proteomes" id="UP000003835"/>
    </source>
</evidence>
<organism evidence="2 3">
    <name type="scientific">Coleofasciculus chthonoplastes PCC 7420</name>
    <dbReference type="NCBI Taxonomy" id="118168"/>
    <lineage>
        <taxon>Bacteria</taxon>
        <taxon>Bacillati</taxon>
        <taxon>Cyanobacteriota</taxon>
        <taxon>Cyanophyceae</taxon>
        <taxon>Coleofasciculales</taxon>
        <taxon>Coleofasciculaceae</taxon>
        <taxon>Coleofasciculus</taxon>
    </lineage>
</organism>
<dbReference type="GO" id="GO:0005525">
    <property type="term" value="F:GTP binding"/>
    <property type="evidence" value="ECO:0007669"/>
    <property type="project" value="InterPro"/>
</dbReference>
<name>B4VKB5_9CYAN</name>
<dbReference type="OrthoDB" id="6197209at2"/>
<evidence type="ECO:0000259" key="1">
    <source>
        <dbReference type="Pfam" id="PF01926"/>
    </source>
</evidence>
<reference evidence="2 3" key="1">
    <citation type="submission" date="2008-07" db="EMBL/GenBank/DDBJ databases">
        <authorList>
            <person name="Tandeau de Marsac N."/>
            <person name="Ferriera S."/>
            <person name="Johnson J."/>
            <person name="Kravitz S."/>
            <person name="Beeson K."/>
            <person name="Sutton G."/>
            <person name="Rogers Y.-H."/>
            <person name="Friedman R."/>
            <person name="Frazier M."/>
            <person name="Venter J.C."/>
        </authorList>
    </citation>
    <scope>NUCLEOTIDE SEQUENCE [LARGE SCALE GENOMIC DNA]</scope>
    <source>
        <strain evidence="2 3">PCC 7420</strain>
    </source>
</reference>
<dbReference type="eggNOG" id="COG1161">
    <property type="taxonomic scope" value="Bacteria"/>
</dbReference>
<dbReference type="PANTHER" id="PTHR42714:SF6">
    <property type="entry name" value="TRANSLATION INITIATION FACTOR IF-2"/>
    <property type="match status" value="1"/>
</dbReference>
<dbReference type="GO" id="GO:0002098">
    <property type="term" value="P:tRNA wobble uridine modification"/>
    <property type="evidence" value="ECO:0007669"/>
    <property type="project" value="TreeGrafter"/>
</dbReference>
<dbReference type="Gene3D" id="3.40.50.300">
    <property type="entry name" value="P-loop containing nucleotide triphosphate hydrolases"/>
    <property type="match status" value="1"/>
</dbReference>
<dbReference type="InterPro" id="IPR027417">
    <property type="entry name" value="P-loop_NTPase"/>
</dbReference>
<evidence type="ECO:0000313" key="2">
    <source>
        <dbReference type="EMBL" id="EDX77631.1"/>
    </source>
</evidence>
<keyword evidence="3" id="KW-1185">Reference proteome</keyword>